<dbReference type="PANTHER" id="PTHR11019:SF159">
    <property type="entry name" value="TRANSCRIPTIONAL REGULATOR-RELATED"/>
    <property type="match status" value="1"/>
</dbReference>
<dbReference type="SUPFAM" id="SSF51182">
    <property type="entry name" value="RmlC-like cupins"/>
    <property type="match status" value="1"/>
</dbReference>
<evidence type="ECO:0000256" key="3">
    <source>
        <dbReference type="ARBA" id="ARBA00023159"/>
    </source>
</evidence>
<reference evidence="6 7" key="1">
    <citation type="submission" date="2022-08" db="EMBL/GenBank/DDBJ databases">
        <title>Reclassification of Massilia species as members of the genera Telluria, Duganella, Pseudoduganella, Mokoshia gen. nov. and Zemynaea gen. nov. using orthogonal and non-orthogonal genome-based approaches.</title>
        <authorList>
            <person name="Bowman J.P."/>
        </authorList>
    </citation>
    <scope>NUCLEOTIDE SEQUENCE [LARGE SCALE GENOMIC DNA]</scope>
    <source>
        <strain evidence="6 7">JCM 31661</strain>
    </source>
</reference>
<keyword evidence="7" id="KW-1185">Reference proteome</keyword>
<evidence type="ECO:0000256" key="2">
    <source>
        <dbReference type="ARBA" id="ARBA00023125"/>
    </source>
</evidence>
<proteinExistence type="predicted"/>
<dbReference type="InterPro" id="IPR009057">
    <property type="entry name" value="Homeodomain-like_sf"/>
</dbReference>
<dbReference type="SUPFAM" id="SSF46689">
    <property type="entry name" value="Homeodomain-like"/>
    <property type="match status" value="1"/>
</dbReference>
<name>A0ABT2AIK4_9BURK</name>
<keyword evidence="4" id="KW-0804">Transcription</keyword>
<comment type="caution">
    <text evidence="6">The sequence shown here is derived from an EMBL/GenBank/DDBJ whole genome shotgun (WGS) entry which is preliminary data.</text>
</comment>
<dbReference type="Gene3D" id="1.10.10.60">
    <property type="entry name" value="Homeodomain-like"/>
    <property type="match status" value="1"/>
</dbReference>
<dbReference type="InterPro" id="IPR018062">
    <property type="entry name" value="HTH_AraC-typ_CS"/>
</dbReference>
<feature type="domain" description="HTH araC/xylS-type" evidence="5">
    <location>
        <begin position="160"/>
        <end position="257"/>
    </location>
</feature>
<dbReference type="PROSITE" id="PS01124">
    <property type="entry name" value="HTH_ARAC_FAMILY_2"/>
    <property type="match status" value="1"/>
</dbReference>
<dbReference type="Pfam" id="PF02311">
    <property type="entry name" value="AraC_binding"/>
    <property type="match status" value="1"/>
</dbReference>
<dbReference type="RefSeq" id="WP_258827072.1">
    <property type="nucleotide sequence ID" value="NZ_JANUHA010000003.1"/>
</dbReference>
<dbReference type="CDD" id="cd06124">
    <property type="entry name" value="cupin_NimR-like_N"/>
    <property type="match status" value="1"/>
</dbReference>
<dbReference type="SMART" id="SM00342">
    <property type="entry name" value="HTH_ARAC"/>
    <property type="match status" value="1"/>
</dbReference>
<dbReference type="PRINTS" id="PR00032">
    <property type="entry name" value="HTHARAC"/>
</dbReference>
<evidence type="ECO:0000313" key="7">
    <source>
        <dbReference type="Proteomes" id="UP001206572"/>
    </source>
</evidence>
<dbReference type="PANTHER" id="PTHR11019">
    <property type="entry name" value="HTH-TYPE TRANSCRIPTIONAL REGULATOR NIMR"/>
    <property type="match status" value="1"/>
</dbReference>
<keyword evidence="3" id="KW-0010">Activator</keyword>
<dbReference type="InterPro" id="IPR003313">
    <property type="entry name" value="AraC-bd"/>
</dbReference>
<dbReference type="InterPro" id="IPR020449">
    <property type="entry name" value="Tscrpt_reg_AraC-type_HTH"/>
</dbReference>
<evidence type="ECO:0000313" key="6">
    <source>
        <dbReference type="EMBL" id="MCS0596035.1"/>
    </source>
</evidence>
<accession>A0ABT2AIK4</accession>
<gene>
    <name evidence="6" type="ORF">NX780_06695</name>
</gene>
<dbReference type="Pfam" id="PF12833">
    <property type="entry name" value="HTH_18"/>
    <property type="match status" value="1"/>
</dbReference>
<evidence type="ECO:0000259" key="5">
    <source>
        <dbReference type="PROSITE" id="PS01124"/>
    </source>
</evidence>
<keyword evidence="1" id="KW-0805">Transcription regulation</keyword>
<evidence type="ECO:0000256" key="1">
    <source>
        <dbReference type="ARBA" id="ARBA00023015"/>
    </source>
</evidence>
<organism evidence="6 7">
    <name type="scientific">Massilia agri</name>
    <dbReference type="NCBI Taxonomy" id="1886785"/>
    <lineage>
        <taxon>Bacteria</taxon>
        <taxon>Pseudomonadati</taxon>
        <taxon>Pseudomonadota</taxon>
        <taxon>Betaproteobacteria</taxon>
        <taxon>Burkholderiales</taxon>
        <taxon>Oxalobacteraceae</taxon>
        <taxon>Telluria group</taxon>
        <taxon>Massilia</taxon>
    </lineage>
</organism>
<keyword evidence="2" id="KW-0238">DNA-binding</keyword>
<dbReference type="InterPro" id="IPR018060">
    <property type="entry name" value="HTH_AraC"/>
</dbReference>
<dbReference type="EMBL" id="JANUHA010000003">
    <property type="protein sequence ID" value="MCS0596035.1"/>
    <property type="molecule type" value="Genomic_DNA"/>
</dbReference>
<protein>
    <submittedName>
        <fullName evidence="6">Helix-turn-helix transcriptional regulator</fullName>
    </submittedName>
</protein>
<dbReference type="InterPro" id="IPR011051">
    <property type="entry name" value="RmlC_Cupin_sf"/>
</dbReference>
<dbReference type="PROSITE" id="PS00041">
    <property type="entry name" value="HTH_ARAC_FAMILY_1"/>
    <property type="match status" value="1"/>
</dbReference>
<sequence>MHGFSVDRHFVTESDAPPVIVLAGSDEEEHGSEPHRHRRGQLFGSLRGLLTVTLEAGVWAVPDTHAVWVPPYHVHGARSHGPFSGFAVYVAFDACATLPPTPGSLRVSGLLREAVLRAAAWPAGGLDERGERIAGVILDEIRTLPVDPLGLPLPRDARLLRIARAILDDPSDKRSLEAWAAWAAISARSLSRRFVTETGFTFSAWRQRARLLHALALLADGVPVTRIALELGYSTPSTFIALFKRTFGAPPAAYRERLRLSSPAKPA</sequence>
<evidence type="ECO:0000256" key="4">
    <source>
        <dbReference type="ARBA" id="ARBA00023163"/>
    </source>
</evidence>
<dbReference type="Proteomes" id="UP001206572">
    <property type="component" value="Unassembled WGS sequence"/>
</dbReference>